<gene>
    <name evidence="2" type="ORF">M378DRAFT_178654</name>
</gene>
<sequence>MMDSSPVALPPVPRPLKRSASVASLPTPPRTRHRDGKRRGKSRGSLASDSDSDSAAGGFTESSGDEEAEKNYGKVNTHKRRRTNETLEDEDAFWLGEAKSGVPEGKAQGKTLKKHSSFKAKAVAFDPEPEMMHHDVPLIYQRLQQQREQRSGSGSELIQKHDKTDTKSGAIVTSLTTIAAPVSPPPSRRRQPARAAAVTVRPSSPPVTPSKPKRGKRRIQMLAEEFPVRDSPNNPFLDSPSGGKEKATNVKPKSPRTPPPLEEKPTVTYVFRGVRGVYPNPLYNHAKQRALTPPPQSLLPPEHPDYSPDMRCPPRLLFPKAKPDFTSSHWSDDSGGSPEPSTPTRSKATTLSGTDRYKERRKEKEEILHLPRMKAVAPLGRHEHAGRARKTRRSPSPDQTLEESDEAGDDGTDGEGEEEFKPLKLDFGLESGEAKNAGNSKHVKSKRDKNRKRGPISSGLEDEFSFPIAPLKF</sequence>
<feature type="region of interest" description="Disordered" evidence="1">
    <location>
        <begin position="144"/>
        <end position="267"/>
    </location>
</feature>
<name>A0A0C2WSL5_AMAMK</name>
<evidence type="ECO:0000313" key="3">
    <source>
        <dbReference type="Proteomes" id="UP000054549"/>
    </source>
</evidence>
<keyword evidence="3" id="KW-1185">Reference proteome</keyword>
<feature type="compositionally biased region" description="Basic and acidic residues" evidence="1">
    <location>
        <begin position="355"/>
        <end position="369"/>
    </location>
</feature>
<feature type="region of interest" description="Disordered" evidence="1">
    <location>
        <begin position="1"/>
        <end position="117"/>
    </location>
</feature>
<feature type="compositionally biased region" description="Basic residues" evidence="1">
    <location>
        <begin position="30"/>
        <end position="42"/>
    </location>
</feature>
<feature type="region of interest" description="Disordered" evidence="1">
    <location>
        <begin position="285"/>
        <end position="473"/>
    </location>
</feature>
<evidence type="ECO:0000256" key="1">
    <source>
        <dbReference type="SAM" id="MobiDB-lite"/>
    </source>
</evidence>
<feature type="compositionally biased region" description="Basic residues" evidence="1">
    <location>
        <begin position="441"/>
        <end position="454"/>
    </location>
</feature>
<protein>
    <submittedName>
        <fullName evidence="2">Uncharacterized protein</fullName>
    </submittedName>
</protein>
<dbReference type="OrthoDB" id="3364608at2759"/>
<dbReference type="AlphaFoldDB" id="A0A0C2WSL5"/>
<feature type="compositionally biased region" description="Polar residues" evidence="1">
    <location>
        <begin position="342"/>
        <end position="353"/>
    </location>
</feature>
<dbReference type="HOGENOM" id="CLU_045838_0_0_1"/>
<organism evidence="2 3">
    <name type="scientific">Amanita muscaria (strain Koide BX008)</name>
    <dbReference type="NCBI Taxonomy" id="946122"/>
    <lineage>
        <taxon>Eukaryota</taxon>
        <taxon>Fungi</taxon>
        <taxon>Dikarya</taxon>
        <taxon>Basidiomycota</taxon>
        <taxon>Agaricomycotina</taxon>
        <taxon>Agaricomycetes</taxon>
        <taxon>Agaricomycetidae</taxon>
        <taxon>Agaricales</taxon>
        <taxon>Pluteineae</taxon>
        <taxon>Amanitaceae</taxon>
        <taxon>Amanita</taxon>
    </lineage>
</organism>
<feature type="compositionally biased region" description="Low complexity" evidence="1">
    <location>
        <begin position="43"/>
        <end position="58"/>
    </location>
</feature>
<reference evidence="2 3" key="1">
    <citation type="submission" date="2014-04" db="EMBL/GenBank/DDBJ databases">
        <title>Evolutionary Origins and Diversification of the Mycorrhizal Mutualists.</title>
        <authorList>
            <consortium name="DOE Joint Genome Institute"/>
            <consortium name="Mycorrhizal Genomics Consortium"/>
            <person name="Kohler A."/>
            <person name="Kuo A."/>
            <person name="Nagy L.G."/>
            <person name="Floudas D."/>
            <person name="Copeland A."/>
            <person name="Barry K.W."/>
            <person name="Cichocki N."/>
            <person name="Veneault-Fourrey C."/>
            <person name="LaButti K."/>
            <person name="Lindquist E.A."/>
            <person name="Lipzen A."/>
            <person name="Lundell T."/>
            <person name="Morin E."/>
            <person name="Murat C."/>
            <person name="Riley R."/>
            <person name="Ohm R."/>
            <person name="Sun H."/>
            <person name="Tunlid A."/>
            <person name="Henrissat B."/>
            <person name="Grigoriev I.V."/>
            <person name="Hibbett D.S."/>
            <person name="Martin F."/>
        </authorList>
    </citation>
    <scope>NUCLEOTIDE SEQUENCE [LARGE SCALE GENOMIC DNA]</scope>
    <source>
        <strain evidence="2 3">Koide BX008</strain>
    </source>
</reference>
<proteinExistence type="predicted"/>
<feature type="compositionally biased region" description="Low complexity" evidence="1">
    <location>
        <begin position="193"/>
        <end position="202"/>
    </location>
</feature>
<evidence type="ECO:0000313" key="2">
    <source>
        <dbReference type="EMBL" id="KIL64692.1"/>
    </source>
</evidence>
<dbReference type="InParanoid" id="A0A0C2WSL5"/>
<feature type="compositionally biased region" description="Acidic residues" evidence="1">
    <location>
        <begin position="400"/>
        <end position="418"/>
    </location>
</feature>
<dbReference type="STRING" id="946122.A0A0C2WSL5"/>
<dbReference type="Proteomes" id="UP000054549">
    <property type="component" value="Unassembled WGS sequence"/>
</dbReference>
<accession>A0A0C2WSL5</accession>
<dbReference type="EMBL" id="KN818247">
    <property type="protein sequence ID" value="KIL64692.1"/>
    <property type="molecule type" value="Genomic_DNA"/>
</dbReference>